<organism evidence="1 2">
    <name type="scientific">Candidatus Propionivibrio dominans</name>
    <dbReference type="NCBI Taxonomy" id="2954373"/>
    <lineage>
        <taxon>Bacteria</taxon>
        <taxon>Pseudomonadati</taxon>
        <taxon>Pseudomonadota</taxon>
        <taxon>Betaproteobacteria</taxon>
        <taxon>Rhodocyclales</taxon>
        <taxon>Rhodocyclaceae</taxon>
        <taxon>Propionivibrio</taxon>
    </lineage>
</organism>
<reference evidence="1" key="1">
    <citation type="submission" date="2020-10" db="EMBL/GenBank/DDBJ databases">
        <title>Connecting structure to function with the recovery of over 1000 high-quality activated sludge metagenome-assembled genomes encoding full-length rRNA genes using long-read sequencing.</title>
        <authorList>
            <person name="Singleton C.M."/>
            <person name="Petriglieri F."/>
            <person name="Kristensen J.M."/>
            <person name="Kirkegaard R.H."/>
            <person name="Michaelsen T.Y."/>
            <person name="Andersen M.H."/>
            <person name="Karst S.M."/>
            <person name="Dueholm M.S."/>
            <person name="Nielsen P.H."/>
            <person name="Albertsen M."/>
        </authorList>
    </citation>
    <scope>NUCLEOTIDE SEQUENCE</scope>
    <source>
        <strain evidence="1">EsbW_18-Q3-R4-48_MAXAC.044</strain>
    </source>
</reference>
<dbReference type="AlphaFoldDB" id="A0A9D7F5Q3"/>
<dbReference type="EMBL" id="JADJNC010000008">
    <property type="protein sequence ID" value="MBK7422575.1"/>
    <property type="molecule type" value="Genomic_DNA"/>
</dbReference>
<sequence>MRPLDLLNIAMTTTLAYGRIFSVHAVCEGKIVSFGASITKQEEWLDEDLTGKQIWSGLGK</sequence>
<proteinExistence type="predicted"/>
<dbReference type="Proteomes" id="UP000886602">
    <property type="component" value="Unassembled WGS sequence"/>
</dbReference>
<accession>A0A9D7F5Q3</accession>
<comment type="caution">
    <text evidence="1">The sequence shown here is derived from an EMBL/GenBank/DDBJ whole genome shotgun (WGS) entry which is preliminary data.</text>
</comment>
<evidence type="ECO:0000313" key="1">
    <source>
        <dbReference type="EMBL" id="MBK7422575.1"/>
    </source>
</evidence>
<gene>
    <name evidence="1" type="ORF">IPJ48_05470</name>
</gene>
<evidence type="ECO:0000313" key="2">
    <source>
        <dbReference type="Proteomes" id="UP000886602"/>
    </source>
</evidence>
<name>A0A9D7F5Q3_9RHOO</name>
<protein>
    <submittedName>
        <fullName evidence="1">Uncharacterized protein</fullName>
    </submittedName>
</protein>